<dbReference type="PANTHER" id="PTHR42951">
    <property type="entry name" value="METALLO-BETA-LACTAMASE DOMAIN-CONTAINING"/>
    <property type="match status" value="1"/>
</dbReference>
<keyword evidence="1" id="KW-0175">Coiled coil</keyword>
<protein>
    <submittedName>
        <fullName evidence="3">MBL fold metallo-hydrolase</fullName>
    </submittedName>
</protein>
<name>A0ABW3I044_9FLAO</name>
<evidence type="ECO:0000259" key="2">
    <source>
        <dbReference type="SMART" id="SM00849"/>
    </source>
</evidence>
<dbReference type="InterPro" id="IPR036866">
    <property type="entry name" value="RibonucZ/Hydroxyglut_hydro"/>
</dbReference>
<dbReference type="InterPro" id="IPR001279">
    <property type="entry name" value="Metallo-B-lactamas"/>
</dbReference>
<dbReference type="InterPro" id="IPR050855">
    <property type="entry name" value="NDM-1-like"/>
</dbReference>
<evidence type="ECO:0000313" key="3">
    <source>
        <dbReference type="EMBL" id="MFD0963079.1"/>
    </source>
</evidence>
<feature type="domain" description="Metallo-beta-lactamase" evidence="2">
    <location>
        <begin position="11"/>
        <end position="213"/>
    </location>
</feature>
<dbReference type="SUPFAM" id="SSF56281">
    <property type="entry name" value="Metallo-hydrolase/oxidoreductase"/>
    <property type="match status" value="1"/>
</dbReference>
<dbReference type="SMART" id="SM00849">
    <property type="entry name" value="Lactamase_B"/>
    <property type="match status" value="1"/>
</dbReference>
<organism evidence="3 4">
    <name type="scientific">Pseudofulvibacter geojedonensis</name>
    <dbReference type="NCBI Taxonomy" id="1123758"/>
    <lineage>
        <taxon>Bacteria</taxon>
        <taxon>Pseudomonadati</taxon>
        <taxon>Bacteroidota</taxon>
        <taxon>Flavobacteriia</taxon>
        <taxon>Flavobacteriales</taxon>
        <taxon>Flavobacteriaceae</taxon>
        <taxon>Pseudofulvibacter</taxon>
    </lineage>
</organism>
<dbReference type="EMBL" id="JBHTJM010000003">
    <property type="protein sequence ID" value="MFD0963079.1"/>
    <property type="molecule type" value="Genomic_DNA"/>
</dbReference>
<dbReference type="Gene3D" id="3.60.15.10">
    <property type="entry name" value="Ribonuclease Z/Hydroxyacylglutathione hydrolase-like"/>
    <property type="match status" value="1"/>
</dbReference>
<accession>A0ABW3I044</accession>
<sequence length="287" mass="32506">MAKLYNVGSFDNPVYLIGEKGNWTLIEGGISAQYLMVKNRLSAIVDNVNDIKHWIILHTHYDHCGLLGYLYPNLPEVQVYAGEKSCINLSKDKSIQVIESLNSNVITLKDNKKELEGLKTIALKEIPIRTLKANEKIKCAADLIFNVIPTPGHSDCSIALFEEYSGRLFASDALGEYFSPKEWFPLAFSSISDYLNSIDLLKSTEPKTIALGHSECLSGIIAKEAFHYSTESTHRIIEDVQQNLKKLEKEAVVQLLHQKYAYNSQEFVPENLHYLSMKRLVDFITNY</sequence>
<gene>
    <name evidence="3" type="ORF">ACFQ1O_03560</name>
</gene>
<evidence type="ECO:0000313" key="4">
    <source>
        <dbReference type="Proteomes" id="UP001596997"/>
    </source>
</evidence>
<comment type="caution">
    <text evidence="3">The sequence shown here is derived from an EMBL/GenBank/DDBJ whole genome shotgun (WGS) entry which is preliminary data.</text>
</comment>
<dbReference type="Proteomes" id="UP001596997">
    <property type="component" value="Unassembled WGS sequence"/>
</dbReference>
<reference evidence="4" key="1">
    <citation type="journal article" date="2019" name="Int. J. Syst. Evol. Microbiol.">
        <title>The Global Catalogue of Microorganisms (GCM) 10K type strain sequencing project: providing services to taxonomists for standard genome sequencing and annotation.</title>
        <authorList>
            <consortium name="The Broad Institute Genomics Platform"/>
            <consortium name="The Broad Institute Genome Sequencing Center for Infectious Disease"/>
            <person name="Wu L."/>
            <person name="Ma J."/>
        </authorList>
    </citation>
    <scope>NUCLEOTIDE SEQUENCE [LARGE SCALE GENOMIC DNA]</scope>
    <source>
        <strain evidence="4">CCUG 62114</strain>
    </source>
</reference>
<feature type="coiled-coil region" evidence="1">
    <location>
        <begin position="230"/>
        <end position="257"/>
    </location>
</feature>
<keyword evidence="4" id="KW-1185">Reference proteome</keyword>
<dbReference type="Pfam" id="PF00753">
    <property type="entry name" value="Lactamase_B"/>
    <property type="match status" value="1"/>
</dbReference>
<dbReference type="PANTHER" id="PTHR42951:SF17">
    <property type="entry name" value="METALLO-BETA-LACTAMASE DOMAIN-CONTAINING PROTEIN"/>
    <property type="match status" value="1"/>
</dbReference>
<proteinExistence type="predicted"/>
<dbReference type="RefSeq" id="WP_377713418.1">
    <property type="nucleotide sequence ID" value="NZ_JBHTJM010000003.1"/>
</dbReference>
<evidence type="ECO:0000256" key="1">
    <source>
        <dbReference type="SAM" id="Coils"/>
    </source>
</evidence>